<name>A0A2W1BFW4_HELAM</name>
<keyword evidence="1" id="KW-1133">Transmembrane helix</keyword>
<evidence type="ECO:0000313" key="2">
    <source>
        <dbReference type="EMBL" id="PZC72615.1"/>
    </source>
</evidence>
<dbReference type="AlphaFoldDB" id="A0A2W1BFW4"/>
<proteinExistence type="predicted"/>
<feature type="transmembrane region" description="Helical" evidence="1">
    <location>
        <begin position="121"/>
        <end position="141"/>
    </location>
</feature>
<protein>
    <submittedName>
        <fullName evidence="2">Uncharacterized protein</fullName>
    </submittedName>
</protein>
<feature type="transmembrane region" description="Helical" evidence="1">
    <location>
        <begin position="291"/>
        <end position="316"/>
    </location>
</feature>
<keyword evidence="1" id="KW-0472">Membrane</keyword>
<keyword evidence="3" id="KW-1185">Reference proteome</keyword>
<organism evidence="2 3">
    <name type="scientific">Helicoverpa armigera</name>
    <name type="common">Cotton bollworm</name>
    <name type="synonym">Heliothis armigera</name>
    <dbReference type="NCBI Taxonomy" id="29058"/>
    <lineage>
        <taxon>Eukaryota</taxon>
        <taxon>Metazoa</taxon>
        <taxon>Ecdysozoa</taxon>
        <taxon>Arthropoda</taxon>
        <taxon>Hexapoda</taxon>
        <taxon>Insecta</taxon>
        <taxon>Pterygota</taxon>
        <taxon>Neoptera</taxon>
        <taxon>Endopterygota</taxon>
        <taxon>Lepidoptera</taxon>
        <taxon>Glossata</taxon>
        <taxon>Ditrysia</taxon>
        <taxon>Noctuoidea</taxon>
        <taxon>Noctuidae</taxon>
        <taxon>Heliothinae</taxon>
        <taxon>Helicoverpa</taxon>
    </lineage>
</organism>
<dbReference type="Proteomes" id="UP000249218">
    <property type="component" value="Unassembled WGS sequence"/>
</dbReference>
<keyword evidence="1" id="KW-0812">Transmembrane</keyword>
<reference evidence="2 3" key="1">
    <citation type="journal article" date="2017" name="BMC Biol.">
        <title>Genomic innovations, transcriptional plasticity and gene loss underlying the evolution and divergence of two highly polyphagous and invasive Helicoverpa pest species.</title>
        <authorList>
            <person name="Pearce S.L."/>
            <person name="Clarke D.F."/>
            <person name="East P.D."/>
            <person name="Elfekih S."/>
            <person name="Gordon K.H."/>
            <person name="Jermiin L.S."/>
            <person name="McGaughran A."/>
            <person name="Oakeshott J.G."/>
            <person name="Papanikolaou A."/>
            <person name="Perera O.P."/>
            <person name="Rane R.V."/>
            <person name="Richards S."/>
            <person name="Tay W.T."/>
            <person name="Walsh T.K."/>
            <person name="Anderson A."/>
            <person name="Anderson C.J."/>
            <person name="Asgari S."/>
            <person name="Board P.G."/>
            <person name="Bretschneider A."/>
            <person name="Campbell P.M."/>
            <person name="Chertemps T."/>
            <person name="Christeller J.T."/>
            <person name="Coppin C.W."/>
            <person name="Downes S.J."/>
            <person name="Duan G."/>
            <person name="Farnsworth C.A."/>
            <person name="Good R.T."/>
            <person name="Han L.B."/>
            <person name="Han Y.C."/>
            <person name="Hatje K."/>
            <person name="Horne I."/>
            <person name="Huang Y.P."/>
            <person name="Hughes D.S."/>
            <person name="Jacquin-Joly E."/>
            <person name="James W."/>
            <person name="Jhangiani S."/>
            <person name="Kollmar M."/>
            <person name="Kuwar S.S."/>
            <person name="Li S."/>
            <person name="Liu N.Y."/>
            <person name="Maibeche M.T."/>
            <person name="Miller J.R."/>
            <person name="Montagne N."/>
            <person name="Perry T."/>
            <person name="Qu J."/>
            <person name="Song S.V."/>
            <person name="Sutton G.G."/>
            <person name="Vogel H."/>
            <person name="Walenz B.P."/>
            <person name="Xu W."/>
            <person name="Zhang H.J."/>
            <person name="Zou Z."/>
            <person name="Batterham P."/>
            <person name="Edwards O.R."/>
            <person name="Feyereisen R."/>
            <person name="Gibbs R.A."/>
            <person name="Heckel D.G."/>
            <person name="McGrath A."/>
            <person name="Robin C."/>
            <person name="Scherer S.E."/>
            <person name="Worley K.C."/>
            <person name="Wu Y.D."/>
        </authorList>
    </citation>
    <scope>NUCLEOTIDE SEQUENCE [LARGE SCALE GENOMIC DNA]</scope>
    <source>
        <strain evidence="2">Harm_GR_Male_#8</strain>
        <tissue evidence="2">Whole organism</tissue>
    </source>
</reference>
<sequence length="317" mass="35658">MVLPRSCDNITHLHLSIFFVKYLNSVIASSSSEKSLVQFNTFIVGGLGVSRKTKNGSSKRLPCVSSAPHLNNNVHSTKEEIAFLNGKSLPPTEEKKEKKEKTIEEIPAPKKKTKMAQAGHLLKMTILVACWMFFTVVFLMYNEKEQLSRHSSVAPGEVKSYTLQTDKDQLSVLLKLTGPFVSEQNEKKLNSSDKLNMPRMDVWLEGDGYEAFKEDTNQSSHWLLYLDPHDQIDFTLGETRSQVLKLDPTTTRRSPSANRTVYAVKISTTANTTTPFALSYSLDPIELSTGVIYACMLLCALYILIIFEVSVIWKLLK</sequence>
<dbReference type="OrthoDB" id="442352at2759"/>
<dbReference type="EMBL" id="KZ150171">
    <property type="protein sequence ID" value="PZC72615.1"/>
    <property type="molecule type" value="Genomic_DNA"/>
</dbReference>
<dbReference type="PANTHER" id="PTHR43568:SF1">
    <property type="entry name" value="P PROTEIN"/>
    <property type="match status" value="1"/>
</dbReference>
<accession>A0A2W1BFW4</accession>
<dbReference type="PANTHER" id="PTHR43568">
    <property type="entry name" value="P PROTEIN"/>
    <property type="match status" value="1"/>
</dbReference>
<dbReference type="InterPro" id="IPR051475">
    <property type="entry name" value="Diverse_Ion_Transporter"/>
</dbReference>
<gene>
    <name evidence="2" type="primary">HaOG210884</name>
    <name evidence="2" type="ORF">B5X24_HaOG210884</name>
</gene>
<evidence type="ECO:0000313" key="3">
    <source>
        <dbReference type="Proteomes" id="UP000249218"/>
    </source>
</evidence>
<evidence type="ECO:0000256" key="1">
    <source>
        <dbReference type="SAM" id="Phobius"/>
    </source>
</evidence>